<evidence type="ECO:0000256" key="3">
    <source>
        <dbReference type="ARBA" id="ARBA00022692"/>
    </source>
</evidence>
<dbReference type="GO" id="GO:0042246">
    <property type="term" value="P:tissue regeneration"/>
    <property type="evidence" value="ECO:0007669"/>
    <property type="project" value="InterPro"/>
</dbReference>
<dbReference type="InParanoid" id="A0A6L2PLU0"/>
<dbReference type="GO" id="GO:0016020">
    <property type="term" value="C:membrane"/>
    <property type="evidence" value="ECO:0007669"/>
    <property type="project" value="UniProtKB-SubCell"/>
</dbReference>
<evidence type="ECO:0000256" key="6">
    <source>
        <dbReference type="ARBA" id="ARBA00023136"/>
    </source>
</evidence>
<keyword evidence="9" id="KW-1185">Reference proteome</keyword>
<comment type="subcellular location">
    <subcellularLocation>
        <location evidence="1">Membrane</location>
        <topology evidence="1">Multi-pass membrane protein</topology>
    </subcellularLocation>
</comment>
<dbReference type="InterPro" id="IPR007007">
    <property type="entry name" value="Ninjurin"/>
</dbReference>
<feature type="transmembrane region" description="Helical" evidence="7">
    <location>
        <begin position="63"/>
        <end position="88"/>
    </location>
</feature>
<dbReference type="EMBL" id="BLKM01004803">
    <property type="protein sequence ID" value="GFG32450.1"/>
    <property type="molecule type" value="Genomic_DNA"/>
</dbReference>
<keyword evidence="5 7" id="KW-1133">Transmembrane helix</keyword>
<keyword evidence="4" id="KW-0130">Cell adhesion</keyword>
<dbReference type="OrthoDB" id="6114058at2759"/>
<evidence type="ECO:0000313" key="9">
    <source>
        <dbReference type="Proteomes" id="UP000502823"/>
    </source>
</evidence>
<dbReference type="GO" id="GO:0007155">
    <property type="term" value="P:cell adhesion"/>
    <property type="evidence" value="ECO:0007669"/>
    <property type="project" value="UniProtKB-KW"/>
</dbReference>
<comment type="caution">
    <text evidence="8">The sequence shown here is derived from an EMBL/GenBank/DDBJ whole genome shotgun (WGS) entry which is preliminary data.</text>
</comment>
<feature type="transmembrane region" description="Helical" evidence="7">
    <location>
        <begin position="108"/>
        <end position="127"/>
    </location>
</feature>
<keyword evidence="3 7" id="KW-0812">Transmembrane</keyword>
<sequence length="135" mass="14803">MASMSSQQDPAPRSEDIDYLQNFNNNKYVTRKTITQGLVDIALLLTNVSQLKAVLDAADHQPFFTLLITLLSISILLQVVQGTIYLALGSQFDVDDPTHQPVAVILNNMALSLVVVTTVINVLINVFHVQNPKTG</sequence>
<dbReference type="Proteomes" id="UP000502823">
    <property type="component" value="Unassembled WGS sequence"/>
</dbReference>
<name>A0A6L2PLU0_COPFO</name>
<evidence type="ECO:0008006" key="10">
    <source>
        <dbReference type="Google" id="ProtNLM"/>
    </source>
</evidence>
<reference evidence="9" key="1">
    <citation type="submission" date="2020-01" db="EMBL/GenBank/DDBJ databases">
        <title>Draft genome sequence of the Termite Coptotermes fromosanus.</title>
        <authorList>
            <person name="Itakura S."/>
            <person name="Yosikawa Y."/>
            <person name="Umezawa K."/>
        </authorList>
    </citation>
    <scope>NUCLEOTIDE SEQUENCE [LARGE SCALE GENOMIC DNA]</scope>
</reference>
<dbReference type="Pfam" id="PF04923">
    <property type="entry name" value="Ninjurin"/>
    <property type="match status" value="1"/>
</dbReference>
<evidence type="ECO:0000313" key="8">
    <source>
        <dbReference type="EMBL" id="GFG32450.1"/>
    </source>
</evidence>
<evidence type="ECO:0000256" key="7">
    <source>
        <dbReference type="SAM" id="Phobius"/>
    </source>
</evidence>
<evidence type="ECO:0000256" key="4">
    <source>
        <dbReference type="ARBA" id="ARBA00022889"/>
    </source>
</evidence>
<dbReference type="PANTHER" id="PTHR12316">
    <property type="entry name" value="NINJURIN-RELATED"/>
    <property type="match status" value="1"/>
</dbReference>
<dbReference type="AlphaFoldDB" id="A0A6L2PLU0"/>
<evidence type="ECO:0000256" key="5">
    <source>
        <dbReference type="ARBA" id="ARBA00022989"/>
    </source>
</evidence>
<protein>
    <recommendedName>
        <fullName evidence="10">Ninjurin-2</fullName>
    </recommendedName>
</protein>
<dbReference type="PANTHER" id="PTHR12316:SF17">
    <property type="entry name" value="NINJURIN C, ISOFORM D"/>
    <property type="match status" value="1"/>
</dbReference>
<keyword evidence="6 7" id="KW-0472">Membrane</keyword>
<comment type="similarity">
    <text evidence="2">Belongs to the ninjurin family.</text>
</comment>
<dbReference type="FunCoup" id="A0A6L2PLU0">
    <property type="interactions" value="5"/>
</dbReference>
<organism evidence="8 9">
    <name type="scientific">Coptotermes formosanus</name>
    <name type="common">Formosan subterranean termite</name>
    <dbReference type="NCBI Taxonomy" id="36987"/>
    <lineage>
        <taxon>Eukaryota</taxon>
        <taxon>Metazoa</taxon>
        <taxon>Ecdysozoa</taxon>
        <taxon>Arthropoda</taxon>
        <taxon>Hexapoda</taxon>
        <taxon>Insecta</taxon>
        <taxon>Pterygota</taxon>
        <taxon>Neoptera</taxon>
        <taxon>Polyneoptera</taxon>
        <taxon>Dictyoptera</taxon>
        <taxon>Blattodea</taxon>
        <taxon>Blattoidea</taxon>
        <taxon>Termitoidae</taxon>
        <taxon>Rhinotermitidae</taxon>
        <taxon>Coptotermes</taxon>
    </lineage>
</organism>
<accession>A0A6L2PLU0</accession>
<evidence type="ECO:0000256" key="2">
    <source>
        <dbReference type="ARBA" id="ARBA00008141"/>
    </source>
</evidence>
<proteinExistence type="inferred from homology"/>
<gene>
    <name evidence="8" type="ORF">Cfor_11904</name>
</gene>
<evidence type="ECO:0000256" key="1">
    <source>
        <dbReference type="ARBA" id="ARBA00004141"/>
    </source>
</evidence>